<accession>A0A7W5BBF8</accession>
<feature type="signal peptide" evidence="2">
    <location>
        <begin position="1"/>
        <end position="19"/>
    </location>
</feature>
<sequence>MSRLFCVLAGLCLAAQVSAQTMHKCVVDGKTMYSEAPCADGRGTTLATPPVPPPDPQAKAELKLQQRELKQLQKERKQRAARDEADLQRHEHRAAEKRKRCDRLALDKKWADEDARAAVGSNADKARQRAQRTGEKLALECPR</sequence>
<keyword evidence="5" id="KW-1185">Reference proteome</keyword>
<feature type="compositionally biased region" description="Basic and acidic residues" evidence="1">
    <location>
        <begin position="71"/>
        <end position="89"/>
    </location>
</feature>
<dbReference type="InterPro" id="IPR025392">
    <property type="entry name" value="DUF4124"/>
</dbReference>
<gene>
    <name evidence="4" type="ORF">FHS03_003133</name>
</gene>
<comment type="caution">
    <text evidence="4">The sequence shown here is derived from an EMBL/GenBank/DDBJ whole genome shotgun (WGS) entry which is preliminary data.</text>
</comment>
<evidence type="ECO:0000256" key="1">
    <source>
        <dbReference type="SAM" id="MobiDB-lite"/>
    </source>
</evidence>
<feature type="compositionally biased region" description="Basic residues" evidence="1">
    <location>
        <begin position="90"/>
        <end position="100"/>
    </location>
</feature>
<organism evidence="4 5">
    <name type="scientific">Pseudoduganella violacea</name>
    <dbReference type="NCBI Taxonomy" id="1715466"/>
    <lineage>
        <taxon>Bacteria</taxon>
        <taxon>Pseudomonadati</taxon>
        <taxon>Pseudomonadota</taxon>
        <taxon>Betaproteobacteria</taxon>
        <taxon>Burkholderiales</taxon>
        <taxon>Oxalobacteraceae</taxon>
        <taxon>Telluria group</taxon>
        <taxon>Pseudoduganella</taxon>
    </lineage>
</organism>
<feature type="chain" id="PRO_5031244770" evidence="2">
    <location>
        <begin position="20"/>
        <end position="143"/>
    </location>
</feature>
<evidence type="ECO:0000259" key="3">
    <source>
        <dbReference type="Pfam" id="PF13511"/>
    </source>
</evidence>
<dbReference type="Proteomes" id="UP000541535">
    <property type="component" value="Unassembled WGS sequence"/>
</dbReference>
<evidence type="ECO:0000313" key="5">
    <source>
        <dbReference type="Proteomes" id="UP000541535"/>
    </source>
</evidence>
<dbReference type="AlphaFoldDB" id="A0A7W5BBF8"/>
<evidence type="ECO:0000313" key="4">
    <source>
        <dbReference type="EMBL" id="MBB3120074.1"/>
    </source>
</evidence>
<feature type="region of interest" description="Disordered" evidence="1">
    <location>
        <begin position="114"/>
        <end position="143"/>
    </location>
</feature>
<dbReference type="EMBL" id="JACHXD010000008">
    <property type="protein sequence ID" value="MBB3120074.1"/>
    <property type="molecule type" value="Genomic_DNA"/>
</dbReference>
<dbReference type="RefSeq" id="WP_183441857.1">
    <property type="nucleotide sequence ID" value="NZ_JACHXD010000008.1"/>
</dbReference>
<keyword evidence="2" id="KW-0732">Signal</keyword>
<protein>
    <submittedName>
        <fullName evidence="4">Type IV secretory pathway VirB10-like protein</fullName>
    </submittedName>
</protein>
<dbReference type="Pfam" id="PF13511">
    <property type="entry name" value="DUF4124"/>
    <property type="match status" value="1"/>
</dbReference>
<feature type="domain" description="DUF4124" evidence="3">
    <location>
        <begin position="11"/>
        <end position="60"/>
    </location>
</feature>
<name>A0A7W5BBF8_9BURK</name>
<feature type="compositionally biased region" description="Basic and acidic residues" evidence="1">
    <location>
        <begin position="124"/>
        <end position="143"/>
    </location>
</feature>
<feature type="region of interest" description="Disordered" evidence="1">
    <location>
        <begin position="71"/>
        <end position="100"/>
    </location>
</feature>
<feature type="region of interest" description="Disordered" evidence="1">
    <location>
        <begin position="37"/>
        <end position="58"/>
    </location>
</feature>
<reference evidence="4 5" key="1">
    <citation type="submission" date="2020-08" db="EMBL/GenBank/DDBJ databases">
        <title>Genomic Encyclopedia of Type Strains, Phase III (KMG-III): the genomes of soil and plant-associated and newly described type strains.</title>
        <authorList>
            <person name="Whitman W."/>
        </authorList>
    </citation>
    <scope>NUCLEOTIDE SEQUENCE [LARGE SCALE GENOMIC DNA]</scope>
    <source>
        <strain evidence="4 5">CECT 8897</strain>
    </source>
</reference>
<proteinExistence type="predicted"/>
<evidence type="ECO:0000256" key="2">
    <source>
        <dbReference type="SAM" id="SignalP"/>
    </source>
</evidence>